<evidence type="ECO:0000256" key="1">
    <source>
        <dbReference type="SAM" id="MobiDB-lite"/>
    </source>
</evidence>
<organism evidence="2 3">
    <name type="scientific">Caerostris darwini</name>
    <dbReference type="NCBI Taxonomy" id="1538125"/>
    <lineage>
        <taxon>Eukaryota</taxon>
        <taxon>Metazoa</taxon>
        <taxon>Ecdysozoa</taxon>
        <taxon>Arthropoda</taxon>
        <taxon>Chelicerata</taxon>
        <taxon>Arachnida</taxon>
        <taxon>Araneae</taxon>
        <taxon>Araneomorphae</taxon>
        <taxon>Entelegynae</taxon>
        <taxon>Araneoidea</taxon>
        <taxon>Araneidae</taxon>
        <taxon>Caerostris</taxon>
    </lineage>
</organism>
<dbReference type="AlphaFoldDB" id="A0AAV4PEJ3"/>
<evidence type="ECO:0000313" key="2">
    <source>
        <dbReference type="EMBL" id="GIX95029.1"/>
    </source>
</evidence>
<accession>A0AAV4PEJ3</accession>
<feature type="region of interest" description="Disordered" evidence="1">
    <location>
        <begin position="1"/>
        <end position="29"/>
    </location>
</feature>
<gene>
    <name evidence="2" type="ORF">CDAR_475371</name>
</gene>
<keyword evidence="3" id="KW-1185">Reference proteome</keyword>
<dbReference type="EMBL" id="BPLQ01002694">
    <property type="protein sequence ID" value="GIX95029.1"/>
    <property type="molecule type" value="Genomic_DNA"/>
</dbReference>
<comment type="caution">
    <text evidence="2">The sequence shown here is derived from an EMBL/GenBank/DDBJ whole genome shotgun (WGS) entry which is preliminary data.</text>
</comment>
<evidence type="ECO:0000313" key="3">
    <source>
        <dbReference type="Proteomes" id="UP001054837"/>
    </source>
</evidence>
<name>A0AAV4PEJ3_9ARAC</name>
<sequence>MRRFLDDRLPCRPEEKNPPLQRKESKDVDRSYGRWKNFRKFFYGKDACEEFCGNPSPDRRMHRFLYDRLPCSPEEKNCPPAFPLSPARKVKISPEEAALAGGKTFESPFYGNMHAWKTERENDKK</sequence>
<reference evidence="2 3" key="1">
    <citation type="submission" date="2021-06" db="EMBL/GenBank/DDBJ databases">
        <title>Caerostris darwini draft genome.</title>
        <authorList>
            <person name="Kono N."/>
            <person name="Arakawa K."/>
        </authorList>
    </citation>
    <scope>NUCLEOTIDE SEQUENCE [LARGE SCALE GENOMIC DNA]</scope>
</reference>
<proteinExistence type="predicted"/>
<protein>
    <submittedName>
        <fullName evidence="2">Uncharacterized protein</fullName>
    </submittedName>
</protein>
<dbReference type="Proteomes" id="UP001054837">
    <property type="component" value="Unassembled WGS sequence"/>
</dbReference>